<evidence type="ECO:0000313" key="6">
    <source>
        <dbReference type="Proteomes" id="UP000823641"/>
    </source>
</evidence>
<dbReference type="Gene3D" id="3.40.50.1980">
    <property type="entry name" value="Nitrogenase molybdenum iron protein domain"/>
    <property type="match status" value="2"/>
</dbReference>
<dbReference type="PANTHER" id="PTHR21256">
    <property type="entry name" value="HISTIDINOL DEHYDROGENASE HDH"/>
    <property type="match status" value="1"/>
</dbReference>
<dbReference type="InterPro" id="IPR012131">
    <property type="entry name" value="Hstdl_DH"/>
</dbReference>
<comment type="caution">
    <text evidence="5">The sequence shown here is derived from an EMBL/GenBank/DDBJ whole genome shotgun (WGS) entry which is preliminary data.</text>
</comment>
<keyword evidence="2 3" id="KW-0560">Oxidoreductase</keyword>
<dbReference type="SUPFAM" id="SSF53720">
    <property type="entry name" value="ALDH-like"/>
    <property type="match status" value="1"/>
</dbReference>
<dbReference type="Gene3D" id="1.20.5.1300">
    <property type="match status" value="1"/>
</dbReference>
<name>A0A9D9HT49_9BACT</name>
<organism evidence="5 6">
    <name type="scientific">Candidatus Gallipaludibacter merdavium</name>
    <dbReference type="NCBI Taxonomy" id="2840839"/>
    <lineage>
        <taxon>Bacteria</taxon>
        <taxon>Pseudomonadati</taxon>
        <taxon>Bacteroidota</taxon>
        <taxon>Bacteroidia</taxon>
        <taxon>Bacteroidales</taxon>
        <taxon>Candidatus Gallipaludibacter</taxon>
    </lineage>
</organism>
<dbReference type="EMBL" id="JADIMG010000055">
    <property type="protein sequence ID" value="MBO8459809.1"/>
    <property type="molecule type" value="Genomic_DNA"/>
</dbReference>
<gene>
    <name evidence="5" type="ORF">IAA73_05685</name>
</gene>
<reference evidence="5" key="2">
    <citation type="journal article" date="2021" name="PeerJ">
        <title>Extensive microbial diversity within the chicken gut microbiome revealed by metagenomics and culture.</title>
        <authorList>
            <person name="Gilroy R."/>
            <person name="Ravi A."/>
            <person name="Getino M."/>
            <person name="Pursley I."/>
            <person name="Horton D.L."/>
            <person name="Alikhan N.F."/>
            <person name="Baker D."/>
            <person name="Gharbi K."/>
            <person name="Hall N."/>
            <person name="Watson M."/>
            <person name="Adriaenssens E.M."/>
            <person name="Foster-Nyarko E."/>
            <person name="Jarju S."/>
            <person name="Secka A."/>
            <person name="Antonio M."/>
            <person name="Oren A."/>
            <person name="Chaudhuri R.R."/>
            <person name="La Ragione R."/>
            <person name="Hildebrand F."/>
            <person name="Pallen M.J."/>
        </authorList>
    </citation>
    <scope>NUCLEOTIDE SEQUENCE</scope>
    <source>
        <strain evidence="5">G3-3990</strain>
    </source>
</reference>
<dbReference type="Pfam" id="PF00815">
    <property type="entry name" value="Histidinol_dh"/>
    <property type="match status" value="1"/>
</dbReference>
<dbReference type="GO" id="GO:0046872">
    <property type="term" value="F:metal ion binding"/>
    <property type="evidence" value="ECO:0007669"/>
    <property type="project" value="InterPro"/>
</dbReference>
<accession>A0A9D9HT49</accession>
<proteinExistence type="inferred from homology"/>
<comment type="similarity">
    <text evidence="1 3 4">Belongs to the histidinol dehydrogenase family.</text>
</comment>
<dbReference type="InterPro" id="IPR016161">
    <property type="entry name" value="Ald_DH/histidinol_DH"/>
</dbReference>
<dbReference type="PRINTS" id="PR00083">
    <property type="entry name" value="HOLDHDRGNASE"/>
</dbReference>
<evidence type="ECO:0000256" key="4">
    <source>
        <dbReference type="RuleBase" id="RU004175"/>
    </source>
</evidence>
<dbReference type="GO" id="GO:0000105">
    <property type="term" value="P:L-histidine biosynthetic process"/>
    <property type="evidence" value="ECO:0007669"/>
    <property type="project" value="InterPro"/>
</dbReference>
<dbReference type="InterPro" id="IPR022695">
    <property type="entry name" value="Histidinol_DH_monofunct"/>
</dbReference>
<evidence type="ECO:0000313" key="5">
    <source>
        <dbReference type="EMBL" id="MBO8459809.1"/>
    </source>
</evidence>
<dbReference type="GO" id="GO:0004399">
    <property type="term" value="F:histidinol dehydrogenase activity"/>
    <property type="evidence" value="ECO:0007669"/>
    <property type="project" value="InterPro"/>
</dbReference>
<sequence>MKIYEYPDKESWPDLRGRKRELIGEENTSFLDLLRRVNEMGNKAFPMDMAATAVTKAEMQSATASVDNMLRQAVEMARRNLFHYFSTQLEDLKETQTSPDVLIRQRQVPIDTIGIFIPYAEKPLFSDLIMLAVPAHIAECREIVLCTPPAPDGQVPSSLLYVASVLGITKVFKLNAPEAIAAMTCGTENIPRVHKIFAPPTHELRALQVLVNPIVPFFMPWGLSDLFIIMDETASVAFVVEDILLQIQSAELATVTLLSVDKELLLNIDRNLKERKNTLPAHALRNLEHSKSLLMPTLESIVDYTNEAAPQYVEVMTRYYMGVAENITEAGVVLMGNYTTLSAAHYVAGINRYVPFTGQGHAANALTLADYMHNATYLHISNYGHDYISNAIQIMSDMEGKPYYQSASLVRMEEEVHDEGKGLPDWV</sequence>
<dbReference type="GO" id="GO:0051287">
    <property type="term" value="F:NAD binding"/>
    <property type="evidence" value="ECO:0007669"/>
    <property type="project" value="InterPro"/>
</dbReference>
<evidence type="ECO:0000256" key="1">
    <source>
        <dbReference type="ARBA" id="ARBA00010178"/>
    </source>
</evidence>
<dbReference type="Proteomes" id="UP000823641">
    <property type="component" value="Unassembled WGS sequence"/>
</dbReference>
<dbReference type="PANTHER" id="PTHR21256:SF2">
    <property type="entry name" value="HISTIDINE BIOSYNTHESIS TRIFUNCTIONAL PROTEIN"/>
    <property type="match status" value="1"/>
</dbReference>
<dbReference type="AlphaFoldDB" id="A0A9D9HT49"/>
<evidence type="ECO:0000256" key="3">
    <source>
        <dbReference type="PIRNR" id="PIRNR000099"/>
    </source>
</evidence>
<protein>
    <submittedName>
        <fullName evidence="5">Histidinol dehydrogenase</fullName>
    </submittedName>
</protein>
<evidence type="ECO:0000256" key="2">
    <source>
        <dbReference type="ARBA" id="ARBA00023002"/>
    </source>
</evidence>
<reference evidence="5" key="1">
    <citation type="submission" date="2020-10" db="EMBL/GenBank/DDBJ databases">
        <authorList>
            <person name="Gilroy R."/>
        </authorList>
    </citation>
    <scope>NUCLEOTIDE SEQUENCE</scope>
    <source>
        <strain evidence="5">G3-3990</strain>
    </source>
</reference>
<dbReference type="GO" id="GO:0005829">
    <property type="term" value="C:cytosol"/>
    <property type="evidence" value="ECO:0007669"/>
    <property type="project" value="TreeGrafter"/>
</dbReference>
<dbReference type="PIRSF" id="PIRSF000099">
    <property type="entry name" value="Histidinol_dh"/>
    <property type="match status" value="1"/>
</dbReference>